<keyword evidence="1" id="KW-1133">Transmembrane helix</keyword>
<dbReference type="Proteomes" id="UP000642070">
    <property type="component" value="Unassembled WGS sequence"/>
</dbReference>
<dbReference type="InterPro" id="IPR002213">
    <property type="entry name" value="UDP_glucos_trans"/>
</dbReference>
<dbReference type="SUPFAM" id="SSF53756">
    <property type="entry name" value="UDP-Glycosyltransferase/glycogen phosphorylase"/>
    <property type="match status" value="1"/>
</dbReference>
<sequence>MRVLFTAVPIHGHLLPLVPLAEAVTAAGDEAAVAVPPALAHLVGDLPALAVGPDIAALLAENDRRTGGADLADLSDIFPVASLFAGTRVDLAFDEALAQARDFGADVVVADDYDTIGPMVAAALRLPLVRHAIGLPVAPPPLVPAMAALLAPRYAERGLAPVDRVALVDPWPPALHSPGWSPPADRLPIRPRTYAGPVPVRLPPPRGPRVLVTLGTVLLDGALLDALVDAVAALGDVDVLAAVPPGVERTLADSRPNVHFVGFVPMAGLLAAGISVVVAAGGAGTVLAAMSEGIPMVLWPKGAEKPMNAERVASAGAGVVVDDPARSAGAVRHVLDDPSYRAAAARVAEQIRAAPDASEVWATLRDRWRR</sequence>
<protein>
    <submittedName>
        <fullName evidence="3">Glycosyl transferase</fullName>
    </submittedName>
</protein>
<comment type="caution">
    <text evidence="3">The sequence shown here is derived from an EMBL/GenBank/DDBJ whole genome shotgun (WGS) entry which is preliminary data.</text>
</comment>
<dbReference type="GO" id="GO:0017000">
    <property type="term" value="P:antibiotic biosynthetic process"/>
    <property type="evidence" value="ECO:0007669"/>
    <property type="project" value="UniProtKB-ARBA"/>
</dbReference>
<dbReference type="InterPro" id="IPR010610">
    <property type="entry name" value="EryCIII-like_C"/>
</dbReference>
<dbReference type="PANTHER" id="PTHR48050:SF13">
    <property type="entry name" value="STEROL 3-BETA-GLUCOSYLTRANSFERASE UGT80A2"/>
    <property type="match status" value="1"/>
</dbReference>
<dbReference type="PANTHER" id="PTHR48050">
    <property type="entry name" value="STEROL 3-BETA-GLUCOSYLTRANSFERASE"/>
    <property type="match status" value="1"/>
</dbReference>
<keyword evidence="1" id="KW-0812">Transmembrane</keyword>
<dbReference type="CDD" id="cd03784">
    <property type="entry name" value="GT1_Gtf-like"/>
    <property type="match status" value="1"/>
</dbReference>
<proteinExistence type="predicted"/>
<gene>
    <name evidence="3" type="ORF">GCM10007977_047480</name>
</gene>
<dbReference type="RefSeq" id="WP_190252110.1">
    <property type="nucleotide sequence ID" value="NZ_BMPI01000023.1"/>
</dbReference>
<evidence type="ECO:0000313" key="4">
    <source>
        <dbReference type="Proteomes" id="UP000642070"/>
    </source>
</evidence>
<accession>A0A917TWE2</accession>
<keyword evidence="3" id="KW-0808">Transferase</keyword>
<feature type="domain" description="Erythromycin biosynthesis protein CIII-like C-terminal" evidence="2">
    <location>
        <begin position="227"/>
        <end position="364"/>
    </location>
</feature>
<dbReference type="AlphaFoldDB" id="A0A917TWE2"/>
<reference evidence="3" key="1">
    <citation type="journal article" date="2014" name="Int. J. Syst. Evol. Microbiol.">
        <title>Complete genome sequence of Corynebacterium casei LMG S-19264T (=DSM 44701T), isolated from a smear-ripened cheese.</title>
        <authorList>
            <consortium name="US DOE Joint Genome Institute (JGI-PGF)"/>
            <person name="Walter F."/>
            <person name="Albersmeier A."/>
            <person name="Kalinowski J."/>
            <person name="Ruckert C."/>
        </authorList>
    </citation>
    <scope>NUCLEOTIDE SEQUENCE</scope>
    <source>
        <strain evidence="3">JCM 19831</strain>
    </source>
</reference>
<keyword evidence="1" id="KW-0472">Membrane</keyword>
<evidence type="ECO:0000259" key="2">
    <source>
        <dbReference type="Pfam" id="PF06722"/>
    </source>
</evidence>
<dbReference type="GO" id="GO:0008194">
    <property type="term" value="F:UDP-glycosyltransferase activity"/>
    <property type="evidence" value="ECO:0007669"/>
    <property type="project" value="InterPro"/>
</dbReference>
<dbReference type="Pfam" id="PF06722">
    <property type="entry name" value="EryCIII-like_C"/>
    <property type="match status" value="1"/>
</dbReference>
<reference evidence="3" key="2">
    <citation type="submission" date="2020-09" db="EMBL/GenBank/DDBJ databases">
        <authorList>
            <person name="Sun Q."/>
            <person name="Ohkuma M."/>
        </authorList>
    </citation>
    <scope>NUCLEOTIDE SEQUENCE</scope>
    <source>
        <strain evidence="3">JCM 19831</strain>
    </source>
</reference>
<keyword evidence="4" id="KW-1185">Reference proteome</keyword>
<dbReference type="Gene3D" id="3.40.50.2000">
    <property type="entry name" value="Glycogen Phosphorylase B"/>
    <property type="match status" value="2"/>
</dbReference>
<evidence type="ECO:0000256" key="1">
    <source>
        <dbReference type="SAM" id="Phobius"/>
    </source>
</evidence>
<dbReference type="InterPro" id="IPR050426">
    <property type="entry name" value="Glycosyltransferase_28"/>
</dbReference>
<evidence type="ECO:0000313" key="3">
    <source>
        <dbReference type="EMBL" id="GGM40569.1"/>
    </source>
</evidence>
<name>A0A917TWE2_9ACTN</name>
<feature type="transmembrane region" description="Helical" evidence="1">
    <location>
        <begin position="263"/>
        <end position="289"/>
    </location>
</feature>
<dbReference type="EMBL" id="BMPI01000023">
    <property type="protein sequence ID" value="GGM40569.1"/>
    <property type="molecule type" value="Genomic_DNA"/>
</dbReference>
<organism evidence="3 4">
    <name type="scientific">Dactylosporangium sucinum</name>
    <dbReference type="NCBI Taxonomy" id="1424081"/>
    <lineage>
        <taxon>Bacteria</taxon>
        <taxon>Bacillati</taxon>
        <taxon>Actinomycetota</taxon>
        <taxon>Actinomycetes</taxon>
        <taxon>Micromonosporales</taxon>
        <taxon>Micromonosporaceae</taxon>
        <taxon>Dactylosporangium</taxon>
    </lineage>
</organism>
<dbReference type="GO" id="GO:0016758">
    <property type="term" value="F:hexosyltransferase activity"/>
    <property type="evidence" value="ECO:0007669"/>
    <property type="project" value="UniProtKB-ARBA"/>
</dbReference>